<dbReference type="InterPro" id="IPR038475">
    <property type="entry name" value="RecG_C_sf"/>
</dbReference>
<dbReference type="GO" id="GO:0003677">
    <property type="term" value="F:DNA binding"/>
    <property type="evidence" value="ECO:0007669"/>
    <property type="project" value="UniProtKB-KW"/>
</dbReference>
<dbReference type="PANTHER" id="PTHR30595">
    <property type="entry name" value="GLPR-RELATED TRANSCRIPTIONAL REPRESSOR"/>
    <property type="match status" value="1"/>
</dbReference>
<dbReference type="InterPro" id="IPR001845">
    <property type="entry name" value="HTH_ArsR_DNA-bd_dom"/>
</dbReference>
<organism evidence="4">
    <name type="scientific">Lactobacillus delbrueckii subsp. lactis</name>
    <dbReference type="NCBI Taxonomy" id="29397"/>
    <lineage>
        <taxon>Bacteria</taxon>
        <taxon>Bacillati</taxon>
        <taxon>Bacillota</taxon>
        <taxon>Bacilli</taxon>
        <taxon>Lactobacillales</taxon>
        <taxon>Lactobacillaceae</taxon>
        <taxon>Lactobacillus</taxon>
    </lineage>
</organism>
<dbReference type="CDD" id="cd00090">
    <property type="entry name" value="HTH_ARSR"/>
    <property type="match status" value="1"/>
</dbReference>
<dbReference type="Pfam" id="PF22168">
    <property type="entry name" value="DIP2311-like_C"/>
    <property type="match status" value="1"/>
</dbReference>
<accession>A0A061C654</accession>
<sequence>MLTPNDSSSFENQLSPRQDLTFNSLQALFDQQGLPFSPPSSQFGILQFSNFDLLVSDQCPYTIKCAVFKGTDQDEFLDRQEFTGSLAAQFQQVYAFLEKHNPVESQIKGLYREDRPAYPKQALREALMNAIIHRDYSNPASSLINLYTDRVEFISFGGLMPGISLEDIQLGLSVCRNKRLADLFYQLKLVESYGTGLARIKSAYKGSRLAPQILAAPSSFKVVLPHYQAAVKAASKPVKKAVTPAPSPSPAPKPKARATGNEETVLAFGKEHGEFIRSDIEELLGVSPATATRLLRQMENSGLVLKRGKAKAIRYRISENS</sequence>
<reference evidence="5 6" key="2">
    <citation type="submission" date="2021-12" db="EMBL/GenBank/DDBJ databases">
        <title>Antimicrobial susceptibility of Lactobacillus delbrueckii subsp. lactis obtained from milk products and other habitats.</title>
        <authorList>
            <person name="Shani N."/>
        </authorList>
    </citation>
    <scope>NUCLEOTIDE SEQUENCE [LARGE SCALE GENOMIC DNA]</scope>
    <source>
        <strain evidence="5 6">FAM 21755</strain>
    </source>
</reference>
<evidence type="ECO:0000256" key="1">
    <source>
        <dbReference type="ARBA" id="ARBA00023125"/>
    </source>
</evidence>
<proteinExistence type="predicted"/>
<evidence type="ECO:0000313" key="6">
    <source>
        <dbReference type="Proteomes" id="UP001200334"/>
    </source>
</evidence>
<dbReference type="EMBL" id="JAJNUY010000009">
    <property type="protein sequence ID" value="MCD5563205.1"/>
    <property type="molecule type" value="Genomic_DNA"/>
</dbReference>
<dbReference type="InterPro" id="IPR036388">
    <property type="entry name" value="WH-like_DNA-bd_sf"/>
</dbReference>
<reference evidence="4" key="1">
    <citation type="submission" date="2018-07" db="EMBL/GenBank/DDBJ databases">
        <authorList>
            <person name="Somerville V."/>
        </authorList>
    </citation>
    <scope>NUCLEOTIDE SEQUENCE</scope>
    <source>
        <strain evidence="4">NWC_2_2</strain>
    </source>
</reference>
<evidence type="ECO:0000313" key="4">
    <source>
        <dbReference type="EMBL" id="AZA16776.1"/>
    </source>
</evidence>
<feature type="domain" description="HTH arsR-type" evidence="3">
    <location>
        <begin position="242"/>
        <end position="321"/>
    </location>
</feature>
<dbReference type="Gene3D" id="1.10.10.10">
    <property type="entry name" value="Winged helix-like DNA-binding domain superfamily/Winged helix DNA-binding domain"/>
    <property type="match status" value="1"/>
</dbReference>
<dbReference type="AlphaFoldDB" id="A0A061C654"/>
<evidence type="ECO:0000313" key="5">
    <source>
        <dbReference type="EMBL" id="MCD5563205.1"/>
    </source>
</evidence>
<keyword evidence="1" id="KW-0238">DNA-binding</keyword>
<dbReference type="GO" id="GO:0003700">
    <property type="term" value="F:DNA-binding transcription factor activity"/>
    <property type="evidence" value="ECO:0007669"/>
    <property type="project" value="InterPro"/>
</dbReference>
<dbReference type="Gene3D" id="3.30.565.60">
    <property type="match status" value="1"/>
</dbReference>
<evidence type="ECO:0000256" key="2">
    <source>
        <dbReference type="SAM" id="MobiDB-lite"/>
    </source>
</evidence>
<dbReference type="Pfam" id="PF13749">
    <property type="entry name" value="HATPase_c_4"/>
    <property type="match status" value="1"/>
</dbReference>
<gene>
    <name evidence="4" type="ORF">DQL93_10045</name>
    <name evidence="5" type="ORF">LOB85_03420</name>
</gene>
<dbReference type="PROSITE" id="PS50987">
    <property type="entry name" value="HTH_ARSR_2"/>
    <property type="match status" value="1"/>
</dbReference>
<protein>
    <submittedName>
        <fullName evidence="4">Crp/Fnr family transcriptional regulator</fullName>
    </submittedName>
</protein>
<dbReference type="InterPro" id="IPR054760">
    <property type="entry name" value="DIP2311-like_C"/>
</dbReference>
<dbReference type="PANTHER" id="PTHR30595:SF6">
    <property type="entry name" value="SCHLAFEN ALBA-2 DOMAIN-CONTAINING PROTEIN"/>
    <property type="match status" value="1"/>
</dbReference>
<dbReference type="SUPFAM" id="SSF46785">
    <property type="entry name" value="Winged helix' DNA-binding domain"/>
    <property type="match status" value="1"/>
</dbReference>
<dbReference type="InterPro" id="IPR036390">
    <property type="entry name" value="WH_DNA-bd_sf"/>
</dbReference>
<evidence type="ECO:0000259" key="3">
    <source>
        <dbReference type="PROSITE" id="PS50987"/>
    </source>
</evidence>
<feature type="region of interest" description="Disordered" evidence="2">
    <location>
        <begin position="239"/>
        <end position="260"/>
    </location>
</feature>
<dbReference type="RefSeq" id="WP_035160947.1">
    <property type="nucleotide sequence ID" value="NZ_BJLK01000040.1"/>
</dbReference>
<dbReference type="EMBL" id="CP031023">
    <property type="protein sequence ID" value="AZA16776.1"/>
    <property type="molecule type" value="Genomic_DNA"/>
</dbReference>
<dbReference type="Proteomes" id="UP001200334">
    <property type="component" value="Unassembled WGS sequence"/>
</dbReference>
<name>A0A061C654_LACDL</name>
<dbReference type="InterPro" id="IPR011991">
    <property type="entry name" value="ArsR-like_HTH"/>
</dbReference>